<protein>
    <submittedName>
        <fullName evidence="2">Uncharacterized protein</fullName>
    </submittedName>
</protein>
<dbReference type="Proteomes" id="UP000823388">
    <property type="component" value="Chromosome 9N"/>
</dbReference>
<keyword evidence="3" id="KW-1185">Reference proteome</keyword>
<reference evidence="2" key="1">
    <citation type="submission" date="2020-05" db="EMBL/GenBank/DDBJ databases">
        <title>WGS assembly of Panicum virgatum.</title>
        <authorList>
            <person name="Lovell J.T."/>
            <person name="Jenkins J."/>
            <person name="Shu S."/>
            <person name="Juenger T.E."/>
            <person name="Schmutz J."/>
        </authorList>
    </citation>
    <scope>NUCLEOTIDE SEQUENCE</scope>
    <source>
        <strain evidence="2">AP13</strain>
    </source>
</reference>
<accession>A0A8T0N0R8</accession>
<proteinExistence type="predicted"/>
<name>A0A8T0N0R8_PANVG</name>
<dbReference type="AlphaFoldDB" id="A0A8T0N0R8"/>
<evidence type="ECO:0000313" key="2">
    <source>
        <dbReference type="EMBL" id="KAG2542990.1"/>
    </source>
</evidence>
<dbReference type="EMBL" id="CM029054">
    <property type="protein sequence ID" value="KAG2542990.1"/>
    <property type="molecule type" value="Genomic_DNA"/>
</dbReference>
<comment type="caution">
    <text evidence="2">The sequence shown here is derived from an EMBL/GenBank/DDBJ whole genome shotgun (WGS) entry which is preliminary data.</text>
</comment>
<evidence type="ECO:0000313" key="3">
    <source>
        <dbReference type="Proteomes" id="UP000823388"/>
    </source>
</evidence>
<feature type="region of interest" description="Disordered" evidence="1">
    <location>
        <begin position="64"/>
        <end position="102"/>
    </location>
</feature>
<gene>
    <name evidence="2" type="ORF">PVAP13_9NG797700</name>
</gene>
<organism evidence="2 3">
    <name type="scientific">Panicum virgatum</name>
    <name type="common">Blackwell switchgrass</name>
    <dbReference type="NCBI Taxonomy" id="38727"/>
    <lineage>
        <taxon>Eukaryota</taxon>
        <taxon>Viridiplantae</taxon>
        <taxon>Streptophyta</taxon>
        <taxon>Embryophyta</taxon>
        <taxon>Tracheophyta</taxon>
        <taxon>Spermatophyta</taxon>
        <taxon>Magnoliopsida</taxon>
        <taxon>Liliopsida</taxon>
        <taxon>Poales</taxon>
        <taxon>Poaceae</taxon>
        <taxon>PACMAD clade</taxon>
        <taxon>Panicoideae</taxon>
        <taxon>Panicodae</taxon>
        <taxon>Paniceae</taxon>
        <taxon>Panicinae</taxon>
        <taxon>Panicum</taxon>
        <taxon>Panicum sect. Hiantes</taxon>
    </lineage>
</organism>
<evidence type="ECO:0000256" key="1">
    <source>
        <dbReference type="SAM" id="MobiDB-lite"/>
    </source>
</evidence>
<sequence length="258" mass="26754">MIDSTAKKLPLGTLPTCGEELCRLPGQPAWSTVSLPNTRGGQARRIILRAPTMDACAHEYTTARARADTGGRSSQRQADRPSAATRRGPRPGPRIVPSGVAAAATHSPQLQLVVASRVSGWVGFGRGRGPPCQGQLAAVGRPAPATSAAYYAAARLGERETNRCLGSAPRELLLLHVVVSSASSSRASKGTAPPSLLWPRSLPCFASPPPVRRNAAATEKEKKKRACCFRVCDAACRGCGVGSTRSFSSGGGGSSSLA</sequence>